<evidence type="ECO:0000313" key="8">
    <source>
        <dbReference type="Proteomes" id="UP000034034"/>
    </source>
</evidence>
<dbReference type="InterPro" id="IPR019432">
    <property type="entry name" value="Acyltransferase_MbtK/IucB-like"/>
</dbReference>
<comment type="pathway">
    <text evidence="2">Siderophore biosynthesis; mycobactin biosynthesis.</text>
</comment>
<dbReference type="PATRIC" id="fig|408015.6.peg.4609"/>
<accession>A0A0F7G0N2</accession>
<dbReference type="GO" id="GO:0019290">
    <property type="term" value="P:siderophore biosynthetic process"/>
    <property type="evidence" value="ECO:0007669"/>
    <property type="project" value="InterPro"/>
</dbReference>
<dbReference type="GO" id="GO:0016410">
    <property type="term" value="F:N-acyltransferase activity"/>
    <property type="evidence" value="ECO:0007669"/>
    <property type="project" value="TreeGrafter"/>
</dbReference>
<dbReference type="PROSITE" id="PS51186">
    <property type="entry name" value="GNAT"/>
    <property type="match status" value="1"/>
</dbReference>
<evidence type="ECO:0000256" key="5">
    <source>
        <dbReference type="ARBA" id="ARBA00031122"/>
    </source>
</evidence>
<dbReference type="Gene3D" id="3.40.630.30">
    <property type="match status" value="1"/>
</dbReference>
<evidence type="ECO:0000256" key="1">
    <source>
        <dbReference type="ARBA" id="ARBA00003818"/>
    </source>
</evidence>
<proteinExistence type="predicted"/>
<dbReference type="UniPathway" id="UPA00011"/>
<dbReference type="InterPro" id="IPR000182">
    <property type="entry name" value="GNAT_dom"/>
</dbReference>
<dbReference type="PANTHER" id="PTHR31438">
    <property type="entry name" value="LYSINE N-ACYLTRANSFERASE C17G9.06C-RELATED"/>
    <property type="match status" value="1"/>
</dbReference>
<reference evidence="7" key="1">
    <citation type="submission" date="2019-08" db="EMBL/GenBank/DDBJ databases">
        <title>Complete genome sequence of a mangrove-derived Streptomyces xiamenensis.</title>
        <authorList>
            <person name="Xu J."/>
        </authorList>
    </citation>
    <scope>NUCLEOTIDE SEQUENCE</scope>
    <source>
        <strain evidence="7">318</strain>
    </source>
</reference>
<dbReference type="GO" id="GO:0046677">
    <property type="term" value="P:response to antibiotic"/>
    <property type="evidence" value="ECO:0007669"/>
    <property type="project" value="UniProtKB-KW"/>
</dbReference>
<dbReference type="HOGENOM" id="CLU_039848_2_1_11"/>
<evidence type="ECO:0000313" key="7">
    <source>
        <dbReference type="EMBL" id="AKG45938.1"/>
    </source>
</evidence>
<keyword evidence="8" id="KW-1185">Reference proteome</keyword>
<feature type="domain" description="N-acetyltransferase" evidence="6">
    <location>
        <begin position="42"/>
        <end position="206"/>
    </location>
</feature>
<sequence>MSIREPGCEDTLELELPRPAAPAPPVGAIGDWGPAGTAGGEFRLLPVDPERDLDLITGWMNDPAVDRYWALAGPRERTAAHVGAQLAGDGRSVPCLGLLDGRPMSYWEIYRADLDPLAHHYPALPEDTGLHLLIGAGRDRGRGLGAELLRAVCELVLRNRPRSGRIVAEPDVRNAASIAAFRGAGFRKTAEADLPDKRAVIMLRDR</sequence>
<dbReference type="EMBL" id="CP009922">
    <property type="protein sequence ID" value="AKG45938.1"/>
    <property type="molecule type" value="Genomic_DNA"/>
</dbReference>
<dbReference type="SMART" id="SM01006">
    <property type="entry name" value="AlcB"/>
    <property type="match status" value="1"/>
</dbReference>
<evidence type="ECO:0000256" key="4">
    <source>
        <dbReference type="ARBA" id="ARBA00023251"/>
    </source>
</evidence>
<dbReference type="Pfam" id="PF13523">
    <property type="entry name" value="Acetyltransf_8"/>
    <property type="match status" value="1"/>
</dbReference>
<dbReference type="AlphaFoldDB" id="A0A0F7G0N2"/>
<evidence type="ECO:0000256" key="2">
    <source>
        <dbReference type="ARBA" id="ARBA00005102"/>
    </source>
</evidence>
<dbReference type="KEGG" id="sxi:SXIM_45540"/>
<dbReference type="STRING" id="408015.SXIM_45540"/>
<dbReference type="InterPro" id="IPR016181">
    <property type="entry name" value="Acyl_CoA_acyltransferase"/>
</dbReference>
<dbReference type="SUPFAM" id="SSF55729">
    <property type="entry name" value="Acyl-CoA N-acyltransferases (Nat)"/>
    <property type="match status" value="1"/>
</dbReference>
<dbReference type="PANTHER" id="PTHR31438:SF1">
    <property type="entry name" value="LYSINE N-ACYLTRANSFERASE C17G9.06C-RELATED"/>
    <property type="match status" value="1"/>
</dbReference>
<keyword evidence="4" id="KW-0046">Antibiotic resistance</keyword>
<dbReference type="RefSeq" id="WP_046724990.1">
    <property type="nucleotide sequence ID" value="NZ_CP009922.3"/>
</dbReference>
<name>A0A0F7G0N2_9ACTN</name>
<organism evidence="7 8">
    <name type="scientific">Streptomyces xiamenensis</name>
    <dbReference type="NCBI Taxonomy" id="408015"/>
    <lineage>
        <taxon>Bacteria</taxon>
        <taxon>Bacillati</taxon>
        <taxon>Actinomycetota</taxon>
        <taxon>Actinomycetes</taxon>
        <taxon>Kitasatosporales</taxon>
        <taxon>Streptomycetaceae</taxon>
        <taxon>Streptomyces</taxon>
    </lineage>
</organism>
<gene>
    <name evidence="7" type="ORF">SXIM_45540</name>
</gene>
<protein>
    <recommendedName>
        <fullName evidence="3">Lysine N-acyltransferase MbtK</fullName>
    </recommendedName>
    <alternativeName>
        <fullName evidence="5">Mycobactin synthase protein K</fullName>
    </alternativeName>
</protein>
<evidence type="ECO:0000256" key="3">
    <source>
        <dbReference type="ARBA" id="ARBA00020586"/>
    </source>
</evidence>
<comment type="function">
    <text evidence="1">Acyltransferase required for the direct transfer of medium- to long-chain fatty acyl moieties from a carrier protein (MbtL) on to the epsilon-amino group of lysine residue in the mycobactin core.</text>
</comment>
<evidence type="ECO:0000259" key="6">
    <source>
        <dbReference type="PROSITE" id="PS51186"/>
    </source>
</evidence>
<dbReference type="Proteomes" id="UP000034034">
    <property type="component" value="Chromosome"/>
</dbReference>